<proteinExistence type="predicted"/>
<feature type="compositionally biased region" description="Polar residues" evidence="1">
    <location>
        <begin position="362"/>
        <end position="371"/>
    </location>
</feature>
<name>A0A1L9Q528_ASPVE</name>
<protein>
    <submittedName>
        <fullName evidence="3">Uncharacterized protein</fullName>
    </submittedName>
</protein>
<sequence length="392" mass="43080">MPEPLYDDIYSYRIYNQSALDTLASECTSINASVAIEYNYTGSFYLPNIQSITGDLSLYPDAISHNESISLPDLETIGGRLQLSFPHYFRTISAPKLSAVEGYYVSIQYARDVDLRALRSAKEVNINGNLSSIRLESLEEVRDLDIYPESASPSPIDIFLLSLKSAASIVLRGKIASISLPKLTSLGPNRFSIDPDPASFELTTEGGPPLNVSFPELDTVHDAMKLEGSIGSLSMPKIIDTNMTLTLVLAHYLTVVFSVNLPNLRRAADGIYIYSDVPLDCDKVESEIFRNVSISNGSRTCRVPEEEPKPQGLSTNEKIGIGLGCGIGGLIVFILIPAYLLHRGKKRNERFKRDQEVELTPPTYQAAQQERPSPPEYSAGDNGHVASPRETS</sequence>
<dbReference type="VEuPathDB" id="FungiDB:ASPVEDRAFT_57821"/>
<keyword evidence="4" id="KW-1185">Reference proteome</keyword>
<evidence type="ECO:0000313" key="4">
    <source>
        <dbReference type="Proteomes" id="UP000184073"/>
    </source>
</evidence>
<keyword evidence="2" id="KW-0812">Transmembrane</keyword>
<dbReference type="RefSeq" id="XP_040674611.1">
    <property type="nucleotide sequence ID" value="XM_040815385.1"/>
</dbReference>
<dbReference type="SUPFAM" id="SSF52058">
    <property type="entry name" value="L domain-like"/>
    <property type="match status" value="1"/>
</dbReference>
<evidence type="ECO:0000256" key="1">
    <source>
        <dbReference type="SAM" id="MobiDB-lite"/>
    </source>
</evidence>
<accession>A0A1L9Q528</accession>
<organism evidence="3 4">
    <name type="scientific">Aspergillus versicolor CBS 583.65</name>
    <dbReference type="NCBI Taxonomy" id="1036611"/>
    <lineage>
        <taxon>Eukaryota</taxon>
        <taxon>Fungi</taxon>
        <taxon>Dikarya</taxon>
        <taxon>Ascomycota</taxon>
        <taxon>Pezizomycotina</taxon>
        <taxon>Eurotiomycetes</taxon>
        <taxon>Eurotiomycetidae</taxon>
        <taxon>Eurotiales</taxon>
        <taxon>Aspergillaceae</taxon>
        <taxon>Aspergillus</taxon>
        <taxon>Aspergillus subgen. Nidulantes</taxon>
    </lineage>
</organism>
<gene>
    <name evidence="3" type="ORF">ASPVEDRAFT_57821</name>
</gene>
<feature type="region of interest" description="Disordered" evidence="1">
    <location>
        <begin position="351"/>
        <end position="392"/>
    </location>
</feature>
<dbReference type="OrthoDB" id="536881at2759"/>
<evidence type="ECO:0000256" key="2">
    <source>
        <dbReference type="SAM" id="Phobius"/>
    </source>
</evidence>
<evidence type="ECO:0000313" key="3">
    <source>
        <dbReference type="EMBL" id="OJJ08849.1"/>
    </source>
</evidence>
<dbReference type="GeneID" id="63730896"/>
<dbReference type="Proteomes" id="UP000184073">
    <property type="component" value="Unassembled WGS sequence"/>
</dbReference>
<feature type="transmembrane region" description="Helical" evidence="2">
    <location>
        <begin position="319"/>
        <end position="341"/>
    </location>
</feature>
<reference evidence="4" key="1">
    <citation type="journal article" date="2017" name="Genome Biol.">
        <title>Comparative genomics reveals high biological diversity and specific adaptations in the industrially and medically important fungal genus Aspergillus.</title>
        <authorList>
            <person name="de Vries R.P."/>
            <person name="Riley R."/>
            <person name="Wiebenga A."/>
            <person name="Aguilar-Osorio G."/>
            <person name="Amillis S."/>
            <person name="Uchima C.A."/>
            <person name="Anderluh G."/>
            <person name="Asadollahi M."/>
            <person name="Askin M."/>
            <person name="Barry K."/>
            <person name="Battaglia E."/>
            <person name="Bayram O."/>
            <person name="Benocci T."/>
            <person name="Braus-Stromeyer S.A."/>
            <person name="Caldana C."/>
            <person name="Canovas D."/>
            <person name="Cerqueira G.C."/>
            <person name="Chen F."/>
            <person name="Chen W."/>
            <person name="Choi C."/>
            <person name="Clum A."/>
            <person name="Dos Santos R.A."/>
            <person name="Damasio A.R."/>
            <person name="Diallinas G."/>
            <person name="Emri T."/>
            <person name="Fekete E."/>
            <person name="Flipphi M."/>
            <person name="Freyberg S."/>
            <person name="Gallo A."/>
            <person name="Gournas C."/>
            <person name="Habgood R."/>
            <person name="Hainaut M."/>
            <person name="Harispe M.L."/>
            <person name="Henrissat B."/>
            <person name="Hilden K.S."/>
            <person name="Hope R."/>
            <person name="Hossain A."/>
            <person name="Karabika E."/>
            <person name="Karaffa L."/>
            <person name="Karanyi Z."/>
            <person name="Krasevec N."/>
            <person name="Kuo A."/>
            <person name="Kusch H."/>
            <person name="LaButti K."/>
            <person name="Lagendijk E.L."/>
            <person name="Lapidus A."/>
            <person name="Levasseur A."/>
            <person name="Lindquist E."/>
            <person name="Lipzen A."/>
            <person name="Logrieco A.F."/>
            <person name="MacCabe A."/>
            <person name="Maekelae M.R."/>
            <person name="Malavazi I."/>
            <person name="Melin P."/>
            <person name="Meyer V."/>
            <person name="Mielnichuk N."/>
            <person name="Miskei M."/>
            <person name="Molnar A.P."/>
            <person name="Mule G."/>
            <person name="Ngan C.Y."/>
            <person name="Orejas M."/>
            <person name="Orosz E."/>
            <person name="Ouedraogo J.P."/>
            <person name="Overkamp K.M."/>
            <person name="Park H.-S."/>
            <person name="Perrone G."/>
            <person name="Piumi F."/>
            <person name="Punt P.J."/>
            <person name="Ram A.F."/>
            <person name="Ramon A."/>
            <person name="Rauscher S."/>
            <person name="Record E."/>
            <person name="Riano-Pachon D.M."/>
            <person name="Robert V."/>
            <person name="Roehrig J."/>
            <person name="Ruller R."/>
            <person name="Salamov A."/>
            <person name="Salih N.S."/>
            <person name="Samson R.A."/>
            <person name="Sandor E."/>
            <person name="Sanguinetti M."/>
            <person name="Schuetze T."/>
            <person name="Sepcic K."/>
            <person name="Shelest E."/>
            <person name="Sherlock G."/>
            <person name="Sophianopoulou V."/>
            <person name="Squina F.M."/>
            <person name="Sun H."/>
            <person name="Susca A."/>
            <person name="Todd R.B."/>
            <person name="Tsang A."/>
            <person name="Unkles S.E."/>
            <person name="van de Wiele N."/>
            <person name="van Rossen-Uffink D."/>
            <person name="Oliveira J.V."/>
            <person name="Vesth T.C."/>
            <person name="Visser J."/>
            <person name="Yu J.-H."/>
            <person name="Zhou M."/>
            <person name="Andersen M.R."/>
            <person name="Archer D.B."/>
            <person name="Baker S.E."/>
            <person name="Benoit I."/>
            <person name="Brakhage A.A."/>
            <person name="Braus G.H."/>
            <person name="Fischer R."/>
            <person name="Frisvad J.C."/>
            <person name="Goldman G.H."/>
            <person name="Houbraken J."/>
            <person name="Oakley B."/>
            <person name="Pocsi I."/>
            <person name="Scazzocchio C."/>
            <person name="Seiboth B."/>
            <person name="vanKuyk P.A."/>
            <person name="Wortman J."/>
            <person name="Dyer P.S."/>
            <person name="Grigoriev I.V."/>
        </authorList>
    </citation>
    <scope>NUCLEOTIDE SEQUENCE [LARGE SCALE GENOMIC DNA]</scope>
    <source>
        <strain evidence="4">CBS 583.65</strain>
    </source>
</reference>
<dbReference type="STRING" id="1036611.A0A1L9Q528"/>
<keyword evidence="2" id="KW-0472">Membrane</keyword>
<dbReference type="EMBL" id="KV878141">
    <property type="protein sequence ID" value="OJJ08849.1"/>
    <property type="molecule type" value="Genomic_DNA"/>
</dbReference>
<dbReference type="AlphaFoldDB" id="A0A1L9Q528"/>
<dbReference type="InterPro" id="IPR036941">
    <property type="entry name" value="Rcpt_L-dom_sf"/>
</dbReference>
<dbReference type="Gene3D" id="3.80.20.20">
    <property type="entry name" value="Receptor L-domain"/>
    <property type="match status" value="1"/>
</dbReference>
<keyword evidence="2" id="KW-1133">Transmembrane helix</keyword>